<dbReference type="Gene3D" id="2.130.10.10">
    <property type="entry name" value="YVTN repeat-like/Quinoprotein amine dehydrogenase"/>
    <property type="match status" value="1"/>
</dbReference>
<dbReference type="NCBIfam" id="TIGR02243">
    <property type="entry name" value="putative baseplate assembly protein"/>
    <property type="match status" value="1"/>
</dbReference>
<dbReference type="AlphaFoldDB" id="A0A831RYD0"/>
<evidence type="ECO:0000313" key="1">
    <source>
        <dbReference type="EMBL" id="HEC06955.1"/>
    </source>
</evidence>
<gene>
    <name evidence="1" type="ORF">ENJ12_08895</name>
</gene>
<sequence length="862" mass="93155">MSLHAPNLDDRSFDQLVQEACRLVGNRCPEWTDLSPGDPGRTLIEVFAYLTEIMLYRLNRLPDKAYVEFLRLIGVQLKPPSAASVVLDFSLVRPASRQKRIPRGTRVTTERTDGNSEAPVFRTVETVVIKKGRKSVKVRALHCDQIDAVLLGTATGQPGLSLKLNRAPVIAPSGDSLDLVVGVECEEDDLPPGGGAIHFQGRTFRIWQEVDNFSNLTGDRHVYVADRMAGRITFAPALHSETGDLAEAMAEVPEAGREIRAWYRVGGGSRGNVAANNLTVLKDALPGISVTNPAPATGGKNEETLENALLRGPQELHSLQRAVTSRDYVLIALEHSGAVSRAKAFTKASLWAHAAPGTVELLMVPAIPGAESRQAEITRDLLIRHQTENTVQQVQSALDRRKPLGTRCQVGWANYKSVSVSAKVIVSREETPAAVKERLLERLHARINPLPGDGEHHGWRFGQPLSAWDIYKIVSAEPGVVTVSGVGMAVEKVPDTEVVSLCADAFQPATWYAASSDRLYRSMNDGDGWEPVGDFDGASVIKVAAFPADLMVEQDKAGLLAVATASSGKGAGSRIYFSHDCGESWEAGLGTRFSIDDMAWMERDGAAVLLLATEKGLYELAAKPGADPLQVLVDAKEPTLGFHAVTVAVDAWGNVNVAVAAHDKYGVYLSTQAGKANSFSNIGLKDELVRVLAVQSYGPHRYLWAGTAAIGNDPGHGCFRWRLTGKDDNPEGWVNQNRGWKAGGCRSLAFADSMVMAASLKLGVLRLDISDAEPSWIPSDINCNLPLQEVGRLLPVDTVATDAKGRLLMAGGRKGVFRSGDLGGSYVSVSNREFTEKVTLPQTWLFCSGRHEIDVVSEDEAE</sequence>
<dbReference type="Proteomes" id="UP000886339">
    <property type="component" value="Unassembled WGS sequence"/>
</dbReference>
<accession>A0A831RYD0</accession>
<name>A0A831RYD0_9GAMM</name>
<dbReference type="EMBL" id="DRLF01000308">
    <property type="protein sequence ID" value="HEC06955.1"/>
    <property type="molecule type" value="Genomic_DNA"/>
</dbReference>
<organism evidence="1">
    <name type="scientific">Thiolapillus brandeum</name>
    <dbReference type="NCBI Taxonomy" id="1076588"/>
    <lineage>
        <taxon>Bacteria</taxon>
        <taxon>Pseudomonadati</taxon>
        <taxon>Pseudomonadota</taxon>
        <taxon>Gammaproteobacteria</taxon>
        <taxon>Chromatiales</taxon>
        <taxon>Sedimenticolaceae</taxon>
        <taxon>Thiolapillus</taxon>
    </lineage>
</organism>
<reference evidence="1" key="1">
    <citation type="journal article" date="2020" name="mSystems">
        <title>Genome- and Community-Level Interaction Insights into Carbon Utilization and Element Cycling Functions of Hydrothermarchaeota in Hydrothermal Sediment.</title>
        <authorList>
            <person name="Zhou Z."/>
            <person name="Liu Y."/>
            <person name="Xu W."/>
            <person name="Pan J."/>
            <person name="Luo Z.H."/>
            <person name="Li M."/>
        </authorList>
    </citation>
    <scope>NUCLEOTIDE SEQUENCE [LARGE SCALE GENOMIC DNA]</scope>
    <source>
        <strain evidence="1">HyVt-458</strain>
    </source>
</reference>
<dbReference type="InterPro" id="IPR011749">
    <property type="entry name" value="CHP02243"/>
</dbReference>
<comment type="caution">
    <text evidence="1">The sequence shown here is derived from an EMBL/GenBank/DDBJ whole genome shotgun (WGS) entry which is preliminary data.</text>
</comment>
<proteinExistence type="predicted"/>
<dbReference type="InterPro" id="IPR015943">
    <property type="entry name" value="WD40/YVTN_repeat-like_dom_sf"/>
</dbReference>
<dbReference type="InterPro" id="IPR036278">
    <property type="entry name" value="Sialidase_sf"/>
</dbReference>
<dbReference type="SUPFAM" id="SSF50939">
    <property type="entry name" value="Sialidases"/>
    <property type="match status" value="1"/>
</dbReference>
<protein>
    <submittedName>
        <fullName evidence="1">Baseplate assembly protein</fullName>
    </submittedName>
</protein>